<gene>
    <name evidence="3" type="ORF">KOY48_02865</name>
</gene>
<organism evidence="3 4">
    <name type="scientific">Candidatus Minimicrobia naudis</name>
    <dbReference type="NCBI Taxonomy" id="2841263"/>
    <lineage>
        <taxon>Bacteria</taxon>
        <taxon>Candidatus Saccharimonadota</taxon>
        <taxon>Candidatus Saccharimonadota incertae sedis</taxon>
        <taxon>Candidatus Minimicrobia</taxon>
    </lineage>
</organism>
<dbReference type="Gene3D" id="2.40.320.10">
    <property type="entry name" value="Hypothetical Protein Pfu-838710-001"/>
    <property type="match status" value="1"/>
</dbReference>
<protein>
    <submittedName>
        <fullName evidence="3">CYTH domain-containing protein</fullName>
    </submittedName>
</protein>
<reference evidence="3" key="1">
    <citation type="submission" date="2021-06" db="EMBL/GenBank/DDBJ databases">
        <title>An adapted protocol for Saccharibacteria cultivation: two new species join this phylum of Candidate Phyla Radiations.</title>
        <authorList>
            <person name="Ibrahim A."/>
            <person name="Maatouk M."/>
            <person name="Zgheib R."/>
            <person name="Haddad G."/>
            <person name="Bou Khalil J."/>
            <person name="Raoult D."/>
            <person name="Bittar F."/>
        </authorList>
    </citation>
    <scope>NUCLEOTIDE SEQUENCE</scope>
    <source>
        <strain evidence="3">IHU1</strain>
    </source>
</reference>
<dbReference type="Proteomes" id="UP000679129">
    <property type="component" value="Chromosome"/>
</dbReference>
<dbReference type="InterPro" id="IPR023577">
    <property type="entry name" value="CYTH_domain"/>
</dbReference>
<accession>A0A8F1MCV6</accession>
<proteinExistence type="predicted"/>
<dbReference type="KEGG" id="mnd:KOY48_02865"/>
<feature type="region of interest" description="Disordered" evidence="1">
    <location>
        <begin position="105"/>
        <end position="132"/>
    </location>
</feature>
<evidence type="ECO:0000313" key="4">
    <source>
        <dbReference type="Proteomes" id="UP000679129"/>
    </source>
</evidence>
<evidence type="ECO:0000259" key="2">
    <source>
        <dbReference type="PROSITE" id="PS51707"/>
    </source>
</evidence>
<dbReference type="InterPro" id="IPR033469">
    <property type="entry name" value="CYTH-like_dom_sf"/>
</dbReference>
<dbReference type="AlphaFoldDB" id="A0A8F1MCV6"/>
<dbReference type="Pfam" id="PF01928">
    <property type="entry name" value="CYTH"/>
    <property type="match status" value="1"/>
</dbReference>
<sequence>MNKYSNIYTSIRKAIKKLKKKLLEIERKRQLTGNIEELIGRLQNIGFELKSNLREIDTYYSRPDVDFMQTVECLRIRQRDSFAEVTYKPATTAATHTENNVIIKPETNLPIQPRRCSNRQAATGKPRYDATG</sequence>
<evidence type="ECO:0000313" key="3">
    <source>
        <dbReference type="EMBL" id="QWQ32765.1"/>
    </source>
</evidence>
<dbReference type="EMBL" id="CP076460">
    <property type="protein sequence ID" value="QWQ32765.1"/>
    <property type="molecule type" value="Genomic_DNA"/>
</dbReference>
<dbReference type="PROSITE" id="PS51707">
    <property type="entry name" value="CYTH"/>
    <property type="match status" value="1"/>
</dbReference>
<dbReference type="SUPFAM" id="SSF55154">
    <property type="entry name" value="CYTH-like phosphatases"/>
    <property type="match status" value="1"/>
</dbReference>
<evidence type="ECO:0000256" key="1">
    <source>
        <dbReference type="SAM" id="MobiDB-lite"/>
    </source>
</evidence>
<feature type="domain" description="CYTH" evidence="2">
    <location>
        <begin position="22"/>
        <end position="132"/>
    </location>
</feature>
<keyword evidence="4" id="KW-1185">Reference proteome</keyword>
<name>A0A8F1MCV6_9BACT</name>